<dbReference type="GO" id="GO:0000272">
    <property type="term" value="P:polysaccharide catabolic process"/>
    <property type="evidence" value="ECO:0007669"/>
    <property type="project" value="UniProtKB-KW"/>
</dbReference>
<evidence type="ECO:0000256" key="1">
    <source>
        <dbReference type="ARBA" id="ARBA00007495"/>
    </source>
</evidence>
<keyword evidence="5" id="KW-0732">Signal</keyword>
<dbReference type="Gene3D" id="2.60.120.260">
    <property type="entry name" value="Galactose-binding domain-like"/>
    <property type="match status" value="1"/>
</dbReference>
<protein>
    <submittedName>
        <fullName evidence="8">Endo-1,4-beta-xylanase 5-like</fullName>
    </submittedName>
</protein>
<dbReference type="InterPro" id="IPR008979">
    <property type="entry name" value="Galactose-bd-like_sf"/>
</dbReference>
<keyword evidence="3" id="KW-0119">Carbohydrate metabolism</keyword>
<dbReference type="PROSITE" id="PS51760">
    <property type="entry name" value="GH10_2"/>
    <property type="match status" value="1"/>
</dbReference>
<gene>
    <name evidence="8" type="primary">LOC120105880</name>
</gene>
<proteinExistence type="inferred from homology"/>
<comment type="similarity">
    <text evidence="1">Belongs to the glycosyl hydrolase 10 (cellulase F) family.</text>
</comment>
<name>A0A8B8ZT02_PHODC</name>
<dbReference type="Proteomes" id="UP000228380">
    <property type="component" value="Unplaced"/>
</dbReference>
<evidence type="ECO:0000256" key="3">
    <source>
        <dbReference type="ARBA" id="ARBA00023277"/>
    </source>
</evidence>
<feature type="domain" description="GH10" evidence="6">
    <location>
        <begin position="211"/>
        <end position="508"/>
    </location>
</feature>
<dbReference type="InterPro" id="IPR001000">
    <property type="entry name" value="GH10_dom"/>
</dbReference>
<feature type="chain" id="PRO_5034264878" evidence="5">
    <location>
        <begin position="32"/>
        <end position="566"/>
    </location>
</feature>
<accession>A0A8B8ZT02</accession>
<dbReference type="RefSeq" id="XP_038974549.1">
    <property type="nucleotide sequence ID" value="XM_039118621.1"/>
</dbReference>
<keyword evidence="7" id="KW-1185">Reference proteome</keyword>
<dbReference type="GO" id="GO:0031176">
    <property type="term" value="F:endo-1,4-beta-xylanase activity"/>
    <property type="evidence" value="ECO:0007669"/>
    <property type="project" value="UniProtKB-ARBA"/>
</dbReference>
<dbReference type="InterPro" id="IPR044846">
    <property type="entry name" value="GH10"/>
</dbReference>
<dbReference type="AlphaFoldDB" id="A0A8B8ZT02"/>
<dbReference type="SMART" id="SM00633">
    <property type="entry name" value="Glyco_10"/>
    <property type="match status" value="1"/>
</dbReference>
<sequence length="566" mass="63771">MSGSMRGLSHGFFALFLKLLPWLILPSHLLAASYEGPWYDFSAYTECKPDPEPPLYNGGILQSENGEIPMAYDTTEPGAHRPAFVLGNLTETTRYSFSCWVQIQGTDSALIRAVLATDDSKFRCVGTTTAQNGCWSFLKGGFILDASSKTSVLFLQNTTNEVDGIEILVASASLQPFSVEQWEMHQQDNIRTKRKRMVVIHVSDTQGNRVIGASVSVQQLAKDFPFGSAIASTIVGNLPYQAWFLERFNAAVFENELKWYTTEPQPGKLNYTLADEMLEFIRANKVVARGHNIFWENPSVTPSWVRNLTGDDLRSAAKSRIQSLMSRYKGEFVHWDVNNEMLHFDFYEQRLGPNASLEFFGTAQQADPLATMFMNEFNVLETCDDVNSTVDSYISRLRELKEAGAVLQGIGLEGHFFTKPNLPLMRAVLDKLATLDLPIWLTEVDINHIFDHQTQAIYLEEVLREGFSYPFVNGIMLWTALHPYGCYEMCLTDEDFHNLPSGDVVDRLLQEWETKETAGVTDDHGLYTFSGFLGEYKVSVSYANKSTETTFSLGRGDETKHLNVQL</sequence>
<evidence type="ECO:0000313" key="8">
    <source>
        <dbReference type="RefSeq" id="XP_038974549.1"/>
    </source>
</evidence>
<dbReference type="OrthoDB" id="3055998at2759"/>
<organism evidence="7 8">
    <name type="scientific">Phoenix dactylifera</name>
    <name type="common">Date palm</name>
    <dbReference type="NCBI Taxonomy" id="42345"/>
    <lineage>
        <taxon>Eukaryota</taxon>
        <taxon>Viridiplantae</taxon>
        <taxon>Streptophyta</taxon>
        <taxon>Embryophyta</taxon>
        <taxon>Tracheophyta</taxon>
        <taxon>Spermatophyta</taxon>
        <taxon>Magnoliopsida</taxon>
        <taxon>Liliopsida</taxon>
        <taxon>Arecaceae</taxon>
        <taxon>Coryphoideae</taxon>
        <taxon>Phoeniceae</taxon>
        <taxon>Phoenix</taxon>
    </lineage>
</organism>
<dbReference type="Pfam" id="PF00331">
    <property type="entry name" value="Glyco_hydro_10"/>
    <property type="match status" value="1"/>
</dbReference>
<evidence type="ECO:0000256" key="2">
    <source>
        <dbReference type="ARBA" id="ARBA00022801"/>
    </source>
</evidence>
<dbReference type="SUPFAM" id="SSF49785">
    <property type="entry name" value="Galactose-binding domain-like"/>
    <property type="match status" value="1"/>
</dbReference>
<evidence type="ECO:0000313" key="7">
    <source>
        <dbReference type="Proteomes" id="UP000228380"/>
    </source>
</evidence>
<dbReference type="Gene3D" id="3.20.20.80">
    <property type="entry name" value="Glycosidases"/>
    <property type="match status" value="1"/>
</dbReference>
<dbReference type="GeneID" id="120105880"/>
<reference evidence="8" key="1">
    <citation type="submission" date="2025-08" db="UniProtKB">
        <authorList>
            <consortium name="RefSeq"/>
        </authorList>
    </citation>
    <scope>IDENTIFICATION</scope>
    <source>
        <tissue evidence="8">Young leaves</tissue>
    </source>
</reference>
<dbReference type="PANTHER" id="PTHR31490:SF3">
    <property type="entry name" value="GLYCOSYL HYDROLASE FAMILY 10 PROTEIN"/>
    <property type="match status" value="1"/>
</dbReference>
<keyword evidence="4" id="KW-0624">Polysaccharide degradation</keyword>
<evidence type="ECO:0000256" key="4">
    <source>
        <dbReference type="ARBA" id="ARBA00023326"/>
    </source>
</evidence>
<feature type="signal peptide" evidence="5">
    <location>
        <begin position="1"/>
        <end position="31"/>
    </location>
</feature>
<keyword evidence="2" id="KW-0378">Hydrolase</keyword>
<dbReference type="KEGG" id="pda:120105880"/>
<evidence type="ECO:0000259" key="6">
    <source>
        <dbReference type="PROSITE" id="PS51760"/>
    </source>
</evidence>
<dbReference type="InterPro" id="IPR017853">
    <property type="entry name" value="GH"/>
</dbReference>
<dbReference type="SUPFAM" id="SSF51445">
    <property type="entry name" value="(Trans)glycosidases"/>
    <property type="match status" value="1"/>
</dbReference>
<dbReference type="PANTHER" id="PTHR31490">
    <property type="entry name" value="GLYCOSYL HYDROLASE"/>
    <property type="match status" value="1"/>
</dbReference>
<evidence type="ECO:0000256" key="5">
    <source>
        <dbReference type="SAM" id="SignalP"/>
    </source>
</evidence>